<protein>
    <submittedName>
        <fullName evidence="4">Uncharacterized protein</fullName>
    </submittedName>
</protein>
<sequence length="391" mass="42807">MKEETPLICPVKTSHPELTFDYSELEPLLHFLEEDREVEGVREFQRGTVIAGGKLDCCKQNLGPAGAHMLSKALQKNTTIQSILFGTGGIGNEGAKSVAGLIAQNQYIRTVYLGCNLIESQGVEYLSQALTDNTSVRALWLKRNPVGVEGARKIAGLLKQNSNIRTLDLVNTRIGYQGVKYLVEVLLENNYPLEILYLSGNTLDSRAAVLLAELVANSTSLKELLLSVNNLGDNGAVQLAKGLSQNQHLLNLGLASNGIQARGGAAIFKALSHHPQLQQLDLGYAKSTKVLNALPNQIGEEGAKALYGFLVQNKKLLKLNLSKNQLERKELDGLLEGLSKNTVLQKLILGKGYHKEVKEQIRQLTEQNAQTGKDLQVEIHEDVLAIKSVYR</sequence>
<dbReference type="SUPFAM" id="SSF52047">
    <property type="entry name" value="RNI-like"/>
    <property type="match status" value="1"/>
</dbReference>
<dbReference type="EMBL" id="JBDKWZ010000023">
    <property type="protein sequence ID" value="MEN7551537.1"/>
    <property type="molecule type" value="Genomic_DNA"/>
</dbReference>
<evidence type="ECO:0000256" key="2">
    <source>
        <dbReference type="ARBA" id="ARBA00022614"/>
    </source>
</evidence>
<proteinExistence type="predicted"/>
<dbReference type="PANTHER" id="PTHR24113:SF12">
    <property type="entry name" value="RAN GTPASE-ACTIVATING PROTEIN 1"/>
    <property type="match status" value="1"/>
</dbReference>
<dbReference type="Proteomes" id="UP001403385">
    <property type="component" value="Unassembled WGS sequence"/>
</dbReference>
<keyword evidence="5" id="KW-1185">Reference proteome</keyword>
<evidence type="ECO:0000256" key="3">
    <source>
        <dbReference type="ARBA" id="ARBA00022737"/>
    </source>
</evidence>
<organism evidence="4 5">
    <name type="scientific">Rapidithrix thailandica</name>
    <dbReference type="NCBI Taxonomy" id="413964"/>
    <lineage>
        <taxon>Bacteria</taxon>
        <taxon>Pseudomonadati</taxon>
        <taxon>Bacteroidota</taxon>
        <taxon>Cytophagia</taxon>
        <taxon>Cytophagales</taxon>
        <taxon>Flammeovirgaceae</taxon>
        <taxon>Rapidithrix</taxon>
    </lineage>
</organism>
<comment type="caution">
    <text evidence="4">The sequence shown here is derived from an EMBL/GenBank/DDBJ whole genome shotgun (WGS) entry which is preliminary data.</text>
</comment>
<reference evidence="4 5" key="1">
    <citation type="submission" date="2024-04" db="EMBL/GenBank/DDBJ databases">
        <title>Novel genus in family Flammeovirgaceae.</title>
        <authorList>
            <person name="Nguyen T.H."/>
            <person name="Vuong T.Q."/>
            <person name="Le H."/>
            <person name="Kim S.-G."/>
        </authorList>
    </citation>
    <scope>NUCLEOTIDE SEQUENCE [LARGE SCALE GENOMIC DNA]</scope>
    <source>
        <strain evidence="4 5">JCM 23209</strain>
    </source>
</reference>
<dbReference type="InterPro" id="IPR032675">
    <property type="entry name" value="LRR_dom_sf"/>
</dbReference>
<dbReference type="GO" id="GO:0005096">
    <property type="term" value="F:GTPase activator activity"/>
    <property type="evidence" value="ECO:0007669"/>
    <property type="project" value="InterPro"/>
</dbReference>
<evidence type="ECO:0000313" key="5">
    <source>
        <dbReference type="Proteomes" id="UP001403385"/>
    </source>
</evidence>
<dbReference type="SMART" id="SM00368">
    <property type="entry name" value="LRR_RI"/>
    <property type="match status" value="7"/>
</dbReference>
<dbReference type="InterPro" id="IPR001611">
    <property type="entry name" value="Leu-rich_rpt"/>
</dbReference>
<keyword evidence="2" id="KW-0433">Leucine-rich repeat</keyword>
<gene>
    <name evidence="4" type="ORF">AAG747_26705</name>
</gene>
<dbReference type="AlphaFoldDB" id="A0AAW9S5M3"/>
<evidence type="ECO:0000313" key="4">
    <source>
        <dbReference type="EMBL" id="MEN7551537.1"/>
    </source>
</evidence>
<accession>A0AAW9S5M3</accession>
<evidence type="ECO:0000256" key="1">
    <source>
        <dbReference type="ARBA" id="ARBA00022468"/>
    </source>
</evidence>
<keyword evidence="1" id="KW-0343">GTPase activation</keyword>
<dbReference type="InterPro" id="IPR027038">
    <property type="entry name" value="RanGap"/>
</dbReference>
<name>A0AAW9S5M3_9BACT</name>
<dbReference type="RefSeq" id="WP_346824318.1">
    <property type="nucleotide sequence ID" value="NZ_JBDKWZ010000023.1"/>
</dbReference>
<keyword evidence="3" id="KW-0677">Repeat</keyword>
<dbReference type="Pfam" id="PF13516">
    <property type="entry name" value="LRR_6"/>
    <property type="match status" value="4"/>
</dbReference>
<dbReference type="PANTHER" id="PTHR24113">
    <property type="entry name" value="RAN GTPASE-ACTIVATING PROTEIN 1"/>
    <property type="match status" value="1"/>
</dbReference>
<dbReference type="Gene3D" id="3.80.10.10">
    <property type="entry name" value="Ribonuclease Inhibitor"/>
    <property type="match status" value="3"/>
</dbReference>